<sequence length="58" mass="6422">MVLFLQSGRGSLMEIEKAPDTRSAFSLAVDLVNFKSDDRKSQSCHSSGEQYATERSIP</sequence>
<protein>
    <submittedName>
        <fullName evidence="2">Uncharacterized protein</fullName>
    </submittedName>
</protein>
<feature type="non-terminal residue" evidence="2">
    <location>
        <position position="58"/>
    </location>
</feature>
<dbReference type="Proteomes" id="UP000887013">
    <property type="component" value="Unassembled WGS sequence"/>
</dbReference>
<comment type="caution">
    <text evidence="2">The sequence shown here is derived from an EMBL/GenBank/DDBJ whole genome shotgun (WGS) entry which is preliminary data.</text>
</comment>
<dbReference type="EMBL" id="BMAW01107415">
    <property type="protein sequence ID" value="GFT29275.1"/>
    <property type="molecule type" value="Genomic_DNA"/>
</dbReference>
<feature type="region of interest" description="Disordered" evidence="1">
    <location>
        <begin position="37"/>
        <end position="58"/>
    </location>
</feature>
<dbReference type="AlphaFoldDB" id="A0A8X6TNB0"/>
<name>A0A8X6TNB0_NEPPI</name>
<evidence type="ECO:0000313" key="3">
    <source>
        <dbReference type="Proteomes" id="UP000887013"/>
    </source>
</evidence>
<keyword evidence="3" id="KW-1185">Reference proteome</keyword>
<evidence type="ECO:0000313" key="2">
    <source>
        <dbReference type="EMBL" id="GFT29275.1"/>
    </source>
</evidence>
<organism evidence="2 3">
    <name type="scientific">Nephila pilipes</name>
    <name type="common">Giant wood spider</name>
    <name type="synonym">Nephila maculata</name>
    <dbReference type="NCBI Taxonomy" id="299642"/>
    <lineage>
        <taxon>Eukaryota</taxon>
        <taxon>Metazoa</taxon>
        <taxon>Ecdysozoa</taxon>
        <taxon>Arthropoda</taxon>
        <taxon>Chelicerata</taxon>
        <taxon>Arachnida</taxon>
        <taxon>Araneae</taxon>
        <taxon>Araneomorphae</taxon>
        <taxon>Entelegynae</taxon>
        <taxon>Araneoidea</taxon>
        <taxon>Nephilidae</taxon>
        <taxon>Nephila</taxon>
    </lineage>
</organism>
<evidence type="ECO:0000256" key="1">
    <source>
        <dbReference type="SAM" id="MobiDB-lite"/>
    </source>
</evidence>
<reference evidence="2" key="1">
    <citation type="submission" date="2020-08" db="EMBL/GenBank/DDBJ databases">
        <title>Multicomponent nature underlies the extraordinary mechanical properties of spider dragline silk.</title>
        <authorList>
            <person name="Kono N."/>
            <person name="Nakamura H."/>
            <person name="Mori M."/>
            <person name="Yoshida Y."/>
            <person name="Ohtoshi R."/>
            <person name="Malay A.D."/>
            <person name="Moran D.A.P."/>
            <person name="Tomita M."/>
            <person name="Numata K."/>
            <person name="Arakawa K."/>
        </authorList>
    </citation>
    <scope>NUCLEOTIDE SEQUENCE</scope>
</reference>
<proteinExistence type="predicted"/>
<accession>A0A8X6TNB0</accession>
<gene>
    <name evidence="2" type="ORF">NPIL_52151</name>
</gene>